<feature type="transmembrane region" description="Helical" evidence="1">
    <location>
        <begin position="72"/>
        <end position="94"/>
    </location>
</feature>
<name>A0A1I5P1P0_9SPHN</name>
<dbReference type="Proteomes" id="UP000199331">
    <property type="component" value="Unassembled WGS sequence"/>
</dbReference>
<protein>
    <submittedName>
        <fullName evidence="2">Uncharacterized protein</fullName>
    </submittedName>
</protein>
<keyword evidence="3" id="KW-1185">Reference proteome</keyword>
<dbReference type="OrthoDB" id="8239048at2"/>
<sequence length="130" mass="14153">MSNAEATNKRDLAANRLHRILIWGVPFAALIGLNFTAELLQPNERVEIAAVLFLWMGAACSLNALRCRRLHCMIAGPAFLIGAALFAMVAFGLADFGKHGPSVIIWVTFGVVAGSFIAERIAGKYWRRPA</sequence>
<dbReference type="STRING" id="604088.SAMN04488060_2255"/>
<dbReference type="RefSeq" id="WP_011414916.1">
    <property type="nucleotide sequence ID" value="NZ_FOWZ01000003.1"/>
</dbReference>
<feature type="transmembrane region" description="Helical" evidence="1">
    <location>
        <begin position="20"/>
        <end position="40"/>
    </location>
</feature>
<gene>
    <name evidence="2" type="ORF">SAMN04488060_2255</name>
</gene>
<evidence type="ECO:0000313" key="2">
    <source>
        <dbReference type="EMBL" id="SFP27942.1"/>
    </source>
</evidence>
<keyword evidence="1" id="KW-0812">Transmembrane</keyword>
<keyword evidence="1" id="KW-1133">Transmembrane helix</keyword>
<evidence type="ECO:0000313" key="3">
    <source>
        <dbReference type="Proteomes" id="UP000199331"/>
    </source>
</evidence>
<keyword evidence="1" id="KW-0472">Membrane</keyword>
<proteinExistence type="predicted"/>
<dbReference type="AlphaFoldDB" id="A0A1I5P1P0"/>
<dbReference type="EMBL" id="FOWZ01000003">
    <property type="protein sequence ID" value="SFP27942.1"/>
    <property type="molecule type" value="Genomic_DNA"/>
</dbReference>
<organism evidence="2 3">
    <name type="scientific">Qipengyuania nanhaisediminis</name>
    <dbReference type="NCBI Taxonomy" id="604088"/>
    <lineage>
        <taxon>Bacteria</taxon>
        <taxon>Pseudomonadati</taxon>
        <taxon>Pseudomonadota</taxon>
        <taxon>Alphaproteobacteria</taxon>
        <taxon>Sphingomonadales</taxon>
        <taxon>Erythrobacteraceae</taxon>
        <taxon>Qipengyuania</taxon>
    </lineage>
</organism>
<accession>A0A1I5P1P0</accession>
<feature type="transmembrane region" description="Helical" evidence="1">
    <location>
        <begin position="46"/>
        <end position="65"/>
    </location>
</feature>
<feature type="transmembrane region" description="Helical" evidence="1">
    <location>
        <begin position="100"/>
        <end position="118"/>
    </location>
</feature>
<evidence type="ECO:0000256" key="1">
    <source>
        <dbReference type="SAM" id="Phobius"/>
    </source>
</evidence>
<reference evidence="3" key="1">
    <citation type="submission" date="2016-10" db="EMBL/GenBank/DDBJ databases">
        <authorList>
            <person name="Varghese N."/>
            <person name="Submissions S."/>
        </authorList>
    </citation>
    <scope>NUCLEOTIDE SEQUENCE [LARGE SCALE GENOMIC DNA]</scope>
    <source>
        <strain evidence="3">CGMCC 1.7715</strain>
    </source>
</reference>